<organism evidence="1">
    <name type="scientific">freshwater metagenome</name>
    <dbReference type="NCBI Taxonomy" id="449393"/>
    <lineage>
        <taxon>unclassified sequences</taxon>
        <taxon>metagenomes</taxon>
        <taxon>ecological metagenomes</taxon>
    </lineage>
</organism>
<dbReference type="InterPro" id="IPR050490">
    <property type="entry name" value="Bact_solute-bd_prot1"/>
</dbReference>
<dbReference type="Pfam" id="PF01547">
    <property type="entry name" value="SBP_bac_1"/>
    <property type="match status" value="1"/>
</dbReference>
<gene>
    <name evidence="1" type="ORF">GM51_6120</name>
</gene>
<dbReference type="PROSITE" id="PS51257">
    <property type="entry name" value="PROKAR_LIPOPROTEIN"/>
    <property type="match status" value="1"/>
</dbReference>
<evidence type="ECO:0008006" key="2">
    <source>
        <dbReference type="Google" id="ProtNLM"/>
    </source>
</evidence>
<protein>
    <recommendedName>
        <fullName evidence="2">ABC transporter substrate-binding protein</fullName>
    </recommendedName>
</protein>
<accession>A0A094QC84</accession>
<dbReference type="SUPFAM" id="SSF53850">
    <property type="entry name" value="Periplasmic binding protein-like II"/>
    <property type="match status" value="1"/>
</dbReference>
<proteinExistence type="predicted"/>
<dbReference type="InterPro" id="IPR006059">
    <property type="entry name" value="SBP"/>
</dbReference>
<comment type="caution">
    <text evidence="1">The sequence shown here is derived from an EMBL/GenBank/DDBJ whole genome shotgun (WGS) entry which is preliminary data.</text>
</comment>
<dbReference type="Gene3D" id="3.40.190.10">
    <property type="entry name" value="Periplasmic binding protein-like II"/>
    <property type="match status" value="2"/>
</dbReference>
<dbReference type="AlphaFoldDB" id="A0A094QC84"/>
<sequence length="439" mass="46655">MKAKKWTGIVAALALTTSLVGCSSSDEALSGELLIWDTGILGKDASDDPYADKAFLNQMGVEFEEANPGVKVTIIQQGGDISTNAAQFQAAAIAGTGPDIRVQYAGGPTTSFADFFEDLGPLIPAETLDAMAGQYVNREGFSSTGRLLGMTYGAGNLFVVFQNADVLKEAGIDPSVKPATWEALMANAKQITDKTDKNGFYTGNLEGYPGAWFISNMVGGELGQTAFTDMYSGKIPVDDPAMLKAYQAYADWGASTVNNPDAAQVTAGGQGFVAGKAGYYLVGSWENNGMTEAFGETGPVTSFFIPTLTGAKYTKIGSGGPEIALSITKASKNKALAAEFLKFIARPEHQDRFVEIYQTQGSNHKDGDSSMIKNPRLKEQFEQLAQSTDGITFAFDSVMPQATIDLFYRVNAGVFSGAIKPADAVAQLKASYEQEMAKK</sequence>
<name>A0A094QC84_9ZZZZ</name>
<dbReference type="PANTHER" id="PTHR43649">
    <property type="entry name" value="ARABINOSE-BINDING PROTEIN-RELATED"/>
    <property type="match status" value="1"/>
</dbReference>
<reference evidence="1" key="1">
    <citation type="submission" date="2014-06" db="EMBL/GenBank/DDBJ databases">
        <title>Key roles for freshwater Actinobacteria revealed by deep metagenomic sequencing.</title>
        <authorList>
            <person name="Ghai R."/>
            <person name="Mizuno C.M."/>
            <person name="Picazo A."/>
            <person name="Camacho A."/>
            <person name="Rodriguez-Valera F."/>
        </authorList>
    </citation>
    <scope>NUCLEOTIDE SEQUENCE</scope>
</reference>
<evidence type="ECO:0000313" key="1">
    <source>
        <dbReference type="EMBL" id="KGA19784.1"/>
    </source>
</evidence>
<dbReference type="EMBL" id="JNSL01000027">
    <property type="protein sequence ID" value="KGA19784.1"/>
    <property type="molecule type" value="Genomic_DNA"/>
</dbReference>
<dbReference type="PANTHER" id="PTHR43649:SF30">
    <property type="entry name" value="ABC TRANSPORTER SUBSTRATE-BINDING PROTEIN"/>
    <property type="match status" value="1"/>
</dbReference>